<protein>
    <submittedName>
        <fullName evidence="1">Uncharacterized protein</fullName>
    </submittedName>
</protein>
<sequence length="51" mass="5255">MDSVLLSKQCRLISPGHFATAVLGLLTALAITGCGEAPPAAYRPTATVEEL</sequence>
<gene>
    <name evidence="1" type="ORF">METZ01_LOCUS432915</name>
</gene>
<dbReference type="AlphaFoldDB" id="A0A382YB22"/>
<proteinExistence type="predicted"/>
<dbReference type="EMBL" id="UINC01174106">
    <property type="protein sequence ID" value="SVD80061.1"/>
    <property type="molecule type" value="Genomic_DNA"/>
</dbReference>
<evidence type="ECO:0000313" key="1">
    <source>
        <dbReference type="EMBL" id="SVD80061.1"/>
    </source>
</evidence>
<organism evidence="1">
    <name type="scientific">marine metagenome</name>
    <dbReference type="NCBI Taxonomy" id="408172"/>
    <lineage>
        <taxon>unclassified sequences</taxon>
        <taxon>metagenomes</taxon>
        <taxon>ecological metagenomes</taxon>
    </lineage>
</organism>
<reference evidence="1" key="1">
    <citation type="submission" date="2018-05" db="EMBL/GenBank/DDBJ databases">
        <authorList>
            <person name="Lanie J.A."/>
            <person name="Ng W.-L."/>
            <person name="Kazmierczak K.M."/>
            <person name="Andrzejewski T.M."/>
            <person name="Davidsen T.M."/>
            <person name="Wayne K.J."/>
            <person name="Tettelin H."/>
            <person name="Glass J.I."/>
            <person name="Rusch D."/>
            <person name="Podicherti R."/>
            <person name="Tsui H.-C.T."/>
            <person name="Winkler M.E."/>
        </authorList>
    </citation>
    <scope>NUCLEOTIDE SEQUENCE</scope>
</reference>
<accession>A0A382YB22</accession>
<feature type="non-terminal residue" evidence="1">
    <location>
        <position position="51"/>
    </location>
</feature>
<name>A0A382YB22_9ZZZZ</name>